<organism evidence="1">
    <name type="scientific">marine metagenome</name>
    <dbReference type="NCBI Taxonomy" id="408172"/>
    <lineage>
        <taxon>unclassified sequences</taxon>
        <taxon>metagenomes</taxon>
        <taxon>ecological metagenomes</taxon>
    </lineage>
</organism>
<reference evidence="1" key="1">
    <citation type="submission" date="2018-05" db="EMBL/GenBank/DDBJ databases">
        <authorList>
            <person name="Lanie J.A."/>
            <person name="Ng W.-L."/>
            <person name="Kazmierczak K.M."/>
            <person name="Andrzejewski T.M."/>
            <person name="Davidsen T.M."/>
            <person name="Wayne K.J."/>
            <person name="Tettelin H."/>
            <person name="Glass J.I."/>
            <person name="Rusch D."/>
            <person name="Podicherti R."/>
            <person name="Tsui H.-C.T."/>
            <person name="Winkler M.E."/>
        </authorList>
    </citation>
    <scope>NUCLEOTIDE SEQUENCE</scope>
</reference>
<gene>
    <name evidence="1" type="ORF">METZ01_LOCUS392046</name>
</gene>
<evidence type="ECO:0008006" key="2">
    <source>
        <dbReference type="Google" id="ProtNLM"/>
    </source>
</evidence>
<proteinExistence type="predicted"/>
<protein>
    <recommendedName>
        <fullName evidence="2">Chorismate-utilising enzyme C-terminal domain-containing protein</fullName>
    </recommendedName>
</protein>
<dbReference type="SUPFAM" id="SSF56322">
    <property type="entry name" value="ADC synthase"/>
    <property type="match status" value="1"/>
</dbReference>
<dbReference type="InterPro" id="IPR005801">
    <property type="entry name" value="ADC_synthase"/>
</dbReference>
<feature type="non-terminal residue" evidence="1">
    <location>
        <position position="220"/>
    </location>
</feature>
<dbReference type="PANTHER" id="PTHR42839">
    <property type="entry name" value="ISOCHORISMATE SYNTHASE ENTC"/>
    <property type="match status" value="1"/>
</dbReference>
<evidence type="ECO:0000313" key="1">
    <source>
        <dbReference type="EMBL" id="SVD39192.1"/>
    </source>
</evidence>
<dbReference type="EMBL" id="UINC01147710">
    <property type="protein sequence ID" value="SVD39192.1"/>
    <property type="molecule type" value="Genomic_DNA"/>
</dbReference>
<accession>A0A382UY46</accession>
<sequence length="220" mass="25325">MVELTKEISLKDGIQKTLEKANRLQNSVLFSFSFRFEVRDLLPILTHPADKNTMRVYWEQPSRGFSFAGLGSIIECQDPEKVHSRGIYQQIKQIMDEAVSVSDHLLIGHRIIGGYAFNQYEGNDSTWNKFPRTQFLLPECLGTSTDDGSWFTISRMVKPDEEVDLIMNEFTRTKTFYENRLPVTLPPISRVAVDKFRDVPDQDTYAKTIFSVLGEIKPNH</sequence>
<dbReference type="AlphaFoldDB" id="A0A382UY46"/>
<dbReference type="PANTHER" id="PTHR42839:SF2">
    <property type="entry name" value="ISOCHORISMATE SYNTHASE ENTC"/>
    <property type="match status" value="1"/>
</dbReference>
<name>A0A382UY46_9ZZZZ</name>
<dbReference type="Gene3D" id="3.60.120.10">
    <property type="entry name" value="Anthranilate synthase"/>
    <property type="match status" value="1"/>
</dbReference>